<evidence type="ECO:0000313" key="2">
    <source>
        <dbReference type="Proteomes" id="UP001164539"/>
    </source>
</evidence>
<dbReference type="EMBL" id="CM051401">
    <property type="protein sequence ID" value="KAJ4713855.1"/>
    <property type="molecule type" value="Genomic_DNA"/>
</dbReference>
<protein>
    <submittedName>
        <fullName evidence="1">NBS-like putative resistance protein</fullName>
    </submittedName>
</protein>
<proteinExistence type="predicted"/>
<accession>A0ACC1XRI4</accession>
<evidence type="ECO:0000313" key="1">
    <source>
        <dbReference type="EMBL" id="KAJ4713855.1"/>
    </source>
</evidence>
<dbReference type="Proteomes" id="UP001164539">
    <property type="component" value="Chromosome 8"/>
</dbReference>
<gene>
    <name evidence="1" type="ORF">OWV82_015893</name>
</gene>
<organism evidence="1 2">
    <name type="scientific">Melia azedarach</name>
    <name type="common">Chinaberry tree</name>
    <dbReference type="NCBI Taxonomy" id="155640"/>
    <lineage>
        <taxon>Eukaryota</taxon>
        <taxon>Viridiplantae</taxon>
        <taxon>Streptophyta</taxon>
        <taxon>Embryophyta</taxon>
        <taxon>Tracheophyta</taxon>
        <taxon>Spermatophyta</taxon>
        <taxon>Magnoliopsida</taxon>
        <taxon>eudicotyledons</taxon>
        <taxon>Gunneridae</taxon>
        <taxon>Pentapetalae</taxon>
        <taxon>rosids</taxon>
        <taxon>malvids</taxon>
        <taxon>Sapindales</taxon>
        <taxon>Meliaceae</taxon>
        <taxon>Melia</taxon>
    </lineage>
</organism>
<reference evidence="1 2" key="1">
    <citation type="journal article" date="2023" name="Science">
        <title>Complex scaffold remodeling in plant triterpene biosynthesis.</title>
        <authorList>
            <person name="De La Pena R."/>
            <person name="Hodgson H."/>
            <person name="Liu J.C."/>
            <person name="Stephenson M.J."/>
            <person name="Martin A.C."/>
            <person name="Owen C."/>
            <person name="Harkess A."/>
            <person name="Leebens-Mack J."/>
            <person name="Jimenez L.E."/>
            <person name="Osbourn A."/>
            <person name="Sattely E.S."/>
        </authorList>
    </citation>
    <scope>NUCLEOTIDE SEQUENCE [LARGE SCALE GENOMIC DNA]</scope>
    <source>
        <strain evidence="2">cv. JPN11</strain>
        <tissue evidence="1">Leaf</tissue>
    </source>
</reference>
<sequence length="947" mass="107960">MNMQRKIFPRWKYDVFLSFRGEDTRKSFSGHLYAALDQKGVFTFKDNHRLERGKVILSELFKAIEESRFSVIIFSENYASSRWCLDELTKILECMKEMGQTVLPVFYNVSPSEVRNQMGSFKKAFADHEKIFRDNMERVQNWRVAMTEIANLSGWHLQDREEYEVIQDIVGEISSKLSLTFLSSTEKLVGMESRLEQMDLMSGRGLNDVRMLGICGMGGIGKTTLARVVFDKISYQFDGSSFLVNVREVSTTRGLVALQEQLISEILMDKNIKLLDVYRGCQMIRTRLRYKRVLVILDDVDELDQLQALAGKNDWFGLGSRIIITTRDRHLLVRHRVDGIYKVGKLNHGEALQLFCWKAFRESHPTDGYLELSYHMVNYAAGLPLALEVLGSFLFGRSKAEWKGALDRLKEVPDRKIFEILKISYDGLQESEKKIFLDIACFFKGMDKDRVREFLDSCELYPDIGISVLVDKSIITLSNNKLCMHDLIQDMGREIVRQECPEKPGQRSRLWLWTNIHRVLTKNEGTEAVEGIIIDFPLYKGIKLNAKSFSRMNNLRLLKICDGCFLHGIEYLSDELRLLKWHGYPLKSLPSNFQPKKLYKFNMCYSSVEQLWQGVQNMYQLKIIKLSHSENLTKTPDFTGVPNLERLILDGCINLSFVHPSIALLKRLNLLNLKDCKRVWSFPTVIEWGSLEVLILSGCSKLSSVQEIVRNSKHLLHLLLDGTSIEEIPPSIKYLTRLTILSLRDCKNLISLPSSVCDLKSLKVLNLNGCSKLENVPDNLGYIESLEKLDLGGTAIPKPPSSIVLLKNLSDLSFHGCKGRADKSWISLFRFPFFPRGNLDSIGFFLPSLSGLCALRRLDVGDCNLQEGAIPDDLGCLSSLTNLNLSRNNFISIPASISQLAKLETLNIDYCKMLEALPDLPASIDGLFAHNCTSNISKSTPRMFLFK</sequence>
<keyword evidence="2" id="KW-1185">Reference proteome</keyword>
<comment type="caution">
    <text evidence="1">The sequence shown here is derived from an EMBL/GenBank/DDBJ whole genome shotgun (WGS) entry which is preliminary data.</text>
</comment>
<name>A0ACC1XRI4_MELAZ</name>